<accession>A0A1X0ME98</accession>
<evidence type="ECO:0000256" key="2">
    <source>
        <dbReference type="ARBA" id="ARBA00023163"/>
    </source>
</evidence>
<name>A0A1X0ME98_9PSED</name>
<dbReference type="GO" id="GO:0043565">
    <property type="term" value="F:sequence-specific DNA binding"/>
    <property type="evidence" value="ECO:0007669"/>
    <property type="project" value="InterPro"/>
</dbReference>
<dbReference type="Proteomes" id="UP000192815">
    <property type="component" value="Unassembled WGS sequence"/>
</dbReference>
<dbReference type="STRING" id="1958950.BZK31_28975"/>
<evidence type="ECO:0000313" key="5">
    <source>
        <dbReference type="Proteomes" id="UP000192815"/>
    </source>
</evidence>
<dbReference type="PROSITE" id="PS01124">
    <property type="entry name" value="HTH_ARAC_FAMILY_2"/>
    <property type="match status" value="1"/>
</dbReference>
<proteinExistence type="predicted"/>
<keyword evidence="2" id="KW-0804">Transcription</keyword>
<dbReference type="OrthoDB" id="9816011at2"/>
<dbReference type="Gene3D" id="1.10.10.60">
    <property type="entry name" value="Homeodomain-like"/>
    <property type="match status" value="1"/>
</dbReference>
<reference evidence="5" key="1">
    <citation type="submission" date="2017-02" db="EMBL/GenBank/DDBJ databases">
        <title>Pseudomonas floridae sp. nov., a novel pathogenic bacterial species isolated from tomato.</title>
        <authorList>
            <person name="Timilsina S."/>
            <person name="Vallad G.E."/>
            <person name="Jones J.B."/>
        </authorList>
    </citation>
    <scope>NUCLEOTIDE SEQUENCE [LARGE SCALE GENOMIC DNA]</scope>
    <source>
        <strain evidence="5">GEV388</strain>
    </source>
</reference>
<evidence type="ECO:0000313" key="4">
    <source>
        <dbReference type="EMBL" id="ORC43834.1"/>
    </source>
</evidence>
<protein>
    <submittedName>
        <fullName evidence="4">AraC family transcriptional regulator</fullName>
    </submittedName>
</protein>
<dbReference type="AlphaFoldDB" id="A0A1X0ME98"/>
<organism evidence="4 5">
    <name type="scientific">Pseudomonas floridensis</name>
    <dbReference type="NCBI Taxonomy" id="1958950"/>
    <lineage>
        <taxon>Bacteria</taxon>
        <taxon>Pseudomonadati</taxon>
        <taxon>Pseudomonadota</taxon>
        <taxon>Gammaproteobacteria</taxon>
        <taxon>Pseudomonadales</taxon>
        <taxon>Pseudomonadaceae</taxon>
        <taxon>Pseudomonas</taxon>
    </lineage>
</organism>
<feature type="non-terminal residue" evidence="4">
    <location>
        <position position="1"/>
    </location>
</feature>
<dbReference type="Pfam" id="PF12833">
    <property type="entry name" value="HTH_18"/>
    <property type="match status" value="1"/>
</dbReference>
<evidence type="ECO:0000259" key="3">
    <source>
        <dbReference type="PROSITE" id="PS01124"/>
    </source>
</evidence>
<dbReference type="InterPro" id="IPR018060">
    <property type="entry name" value="HTH_AraC"/>
</dbReference>
<comment type="caution">
    <text evidence="4">The sequence shown here is derived from an EMBL/GenBank/DDBJ whole genome shotgun (WGS) entry which is preliminary data.</text>
</comment>
<dbReference type="EMBL" id="MUIO01000281">
    <property type="protein sequence ID" value="ORC43834.1"/>
    <property type="molecule type" value="Genomic_DNA"/>
</dbReference>
<dbReference type="GO" id="GO:0003700">
    <property type="term" value="F:DNA-binding transcription factor activity"/>
    <property type="evidence" value="ECO:0007669"/>
    <property type="project" value="InterPro"/>
</dbReference>
<feature type="domain" description="HTH araC/xylS-type" evidence="3">
    <location>
        <begin position="1"/>
        <end position="76"/>
    </location>
</feature>
<keyword evidence="5" id="KW-1185">Reference proteome</keyword>
<gene>
    <name evidence="4" type="ORF">BZK31_28975</name>
</gene>
<keyword evidence="1" id="KW-0805">Transcription regulation</keyword>
<evidence type="ECO:0000256" key="1">
    <source>
        <dbReference type="ARBA" id="ARBA00023015"/>
    </source>
</evidence>
<dbReference type="SMART" id="SM00342">
    <property type="entry name" value="HTH_ARAC"/>
    <property type="match status" value="1"/>
</dbReference>
<sequence length="88" mass="10074">LDIPVPCFPRFFKLFTGHVFIILIHKLGIQRPCRLLLQPDMSVSDICFEVGYPNLPISTRHFRVKTAQTPSDYRRVTAVTLFKTARGA</sequence>
<dbReference type="SUPFAM" id="SSF46689">
    <property type="entry name" value="Homeodomain-like"/>
    <property type="match status" value="1"/>
</dbReference>
<dbReference type="RefSeq" id="WP_157900853.1">
    <property type="nucleotide sequence ID" value="NZ_MUIO01000281.1"/>
</dbReference>
<dbReference type="InterPro" id="IPR009057">
    <property type="entry name" value="Homeodomain-like_sf"/>
</dbReference>